<keyword evidence="4" id="KW-0808">Transferase</keyword>
<organism evidence="4 5">
    <name type="scientific">Variovorax rhizosphaerae</name>
    <dbReference type="NCBI Taxonomy" id="1836200"/>
    <lineage>
        <taxon>Bacteria</taxon>
        <taxon>Pseudomonadati</taxon>
        <taxon>Pseudomonadota</taxon>
        <taxon>Betaproteobacteria</taxon>
        <taxon>Burkholderiales</taxon>
        <taxon>Comamonadaceae</taxon>
        <taxon>Variovorax</taxon>
    </lineage>
</organism>
<dbReference type="PROSITE" id="PS50989">
    <property type="entry name" value="COA_CT_CTER"/>
    <property type="match status" value="1"/>
</dbReference>
<dbReference type="InterPro" id="IPR011762">
    <property type="entry name" value="COA_CT_N"/>
</dbReference>
<dbReference type="InterPro" id="IPR011763">
    <property type="entry name" value="COA_CT_C"/>
</dbReference>
<accession>A0ABU8WF49</accession>
<evidence type="ECO:0000313" key="4">
    <source>
        <dbReference type="EMBL" id="MEJ8846061.1"/>
    </source>
</evidence>
<gene>
    <name evidence="4" type="ORF">WKW82_05360</name>
</gene>
<reference evidence="4 5" key="1">
    <citation type="submission" date="2024-03" db="EMBL/GenBank/DDBJ databases">
        <title>Novel species of the genus Variovorax.</title>
        <authorList>
            <person name="Liu Q."/>
            <person name="Xin Y.-H."/>
        </authorList>
    </citation>
    <scope>NUCLEOTIDE SEQUENCE [LARGE SCALE GENOMIC DNA]</scope>
    <source>
        <strain evidence="4 5">KACC 18900</strain>
    </source>
</reference>
<evidence type="ECO:0000256" key="1">
    <source>
        <dbReference type="SAM" id="MobiDB-lite"/>
    </source>
</evidence>
<dbReference type="InterPro" id="IPR029045">
    <property type="entry name" value="ClpP/crotonase-like_dom_sf"/>
</dbReference>
<dbReference type="SUPFAM" id="SSF52096">
    <property type="entry name" value="ClpP/crotonase"/>
    <property type="match status" value="2"/>
</dbReference>
<protein>
    <submittedName>
        <fullName evidence="4">Carboxyl transferase domain-containing protein</fullName>
    </submittedName>
</protein>
<evidence type="ECO:0000313" key="5">
    <source>
        <dbReference type="Proteomes" id="UP001385892"/>
    </source>
</evidence>
<proteinExistence type="predicted"/>
<feature type="domain" description="CoA carboxyltransferase N-terminal" evidence="2">
    <location>
        <begin position="25"/>
        <end position="278"/>
    </location>
</feature>
<dbReference type="RefSeq" id="WP_340341213.1">
    <property type="nucleotide sequence ID" value="NZ_JBBKZT010000002.1"/>
</dbReference>
<dbReference type="PROSITE" id="PS50980">
    <property type="entry name" value="COA_CT_NTER"/>
    <property type="match status" value="1"/>
</dbReference>
<dbReference type="InterPro" id="IPR051047">
    <property type="entry name" value="AccD/PCCB"/>
</dbReference>
<dbReference type="GO" id="GO:0016740">
    <property type="term" value="F:transferase activity"/>
    <property type="evidence" value="ECO:0007669"/>
    <property type="project" value="UniProtKB-KW"/>
</dbReference>
<dbReference type="InterPro" id="IPR034733">
    <property type="entry name" value="AcCoA_carboxyl_beta"/>
</dbReference>
<evidence type="ECO:0000259" key="3">
    <source>
        <dbReference type="PROSITE" id="PS50989"/>
    </source>
</evidence>
<dbReference type="EMBL" id="JBBKZT010000002">
    <property type="protein sequence ID" value="MEJ8846061.1"/>
    <property type="molecule type" value="Genomic_DNA"/>
</dbReference>
<feature type="region of interest" description="Disordered" evidence="1">
    <location>
        <begin position="1"/>
        <end position="25"/>
    </location>
</feature>
<dbReference type="Gene3D" id="3.90.226.10">
    <property type="entry name" value="2-enoyl-CoA Hydratase, Chain A, domain 1"/>
    <property type="match status" value="2"/>
</dbReference>
<evidence type="ECO:0000259" key="2">
    <source>
        <dbReference type="PROSITE" id="PS50980"/>
    </source>
</evidence>
<dbReference type="PANTHER" id="PTHR43842:SF2">
    <property type="entry name" value="PROPIONYL-COA CARBOXYLASE BETA CHAIN, MITOCHONDRIAL"/>
    <property type="match status" value="1"/>
</dbReference>
<comment type="caution">
    <text evidence="4">The sequence shown here is derived from an EMBL/GenBank/DDBJ whole genome shotgun (WGS) entry which is preliminary data.</text>
</comment>
<feature type="domain" description="CoA carboxyltransferase C-terminal" evidence="3">
    <location>
        <begin position="286"/>
        <end position="516"/>
    </location>
</feature>
<dbReference type="PANTHER" id="PTHR43842">
    <property type="entry name" value="PROPIONYL-COA CARBOXYLASE BETA CHAIN"/>
    <property type="match status" value="1"/>
</dbReference>
<dbReference type="Pfam" id="PF01039">
    <property type="entry name" value="Carboxyl_trans"/>
    <property type="match status" value="1"/>
</dbReference>
<keyword evidence="5" id="KW-1185">Reference proteome</keyword>
<sequence length="533" mass="56947">MNAALIAPMIEPTAPAAPSKGSGTYEDQRVELDSRVHTALAMGGEAKLAKRRASGHLNARERIEQLLDDGSFNESGMLAVSVVPGDRESSPADAKITGTGRIEGRRVAVVSNDMTVMGASSSAINMRKIARLKETATRNGMPLIFLGESSGSRVPDSLGAEAMAGAGQDPQQYCRRREIPWVSAVLGPCLGSSTWYTCLSDFVVMRKGAFLAVSSARVTSLAIGEAVDPEELGGWKLHAEQTGLVDVVVNSDEEALAAIRRFLSYLPSNSGAKAPSLPATAAVAPDADKLLELVPSARSKTYDMRKVIAGIVDEGSFFNLKDRFGRAAVTGLARLDGESVGIVASNPMFKGGAMDPDACRKVTSFLVMCDSFNIPVIFLVDTPGFLVGIEGERKAAPAHIMNMIHAVQLCSVPKLSVILRKSFGQAYINMGGGRNSDETAAWTSADVSFMDPHIGVSVLHGIQREDAPDHFDRLKAELSRDTSAYALAGAFGVQSVIAPQQTREWLIDAMATHRRDRNGGIGQHDMRSWPTYI</sequence>
<dbReference type="Proteomes" id="UP001385892">
    <property type="component" value="Unassembled WGS sequence"/>
</dbReference>
<name>A0ABU8WF49_9BURK</name>